<comment type="caution">
    <text evidence="1">The sequence shown here is derived from an EMBL/GenBank/DDBJ whole genome shotgun (WGS) entry which is preliminary data.</text>
</comment>
<keyword evidence="2" id="KW-1185">Reference proteome</keyword>
<sequence>MRPLLLLVAATTLIASGCTWVHMAPGASRVRVIAAGTGPAGCEKRGEVEVSVKDRIGPYERNDLRVREELETLARNEAPGLGADTVQPLDAPHDGEQRFAAWRCTRG</sequence>
<proteinExistence type="predicted"/>
<evidence type="ECO:0000313" key="2">
    <source>
        <dbReference type="Proteomes" id="UP000316471"/>
    </source>
</evidence>
<dbReference type="RefSeq" id="WP_144812107.1">
    <property type="nucleotide sequence ID" value="NZ_VLKP01000002.1"/>
</dbReference>
<protein>
    <submittedName>
        <fullName evidence="1">Uncharacterized protein DUF4156</fullName>
    </submittedName>
</protein>
<organism evidence="1 2">
    <name type="scientific">Aerolutibacter ruishenii</name>
    <dbReference type="NCBI Taxonomy" id="686800"/>
    <lineage>
        <taxon>Bacteria</taxon>
        <taxon>Pseudomonadati</taxon>
        <taxon>Pseudomonadota</taxon>
        <taxon>Gammaproteobacteria</taxon>
        <taxon>Lysobacterales</taxon>
        <taxon>Lysobacteraceae</taxon>
        <taxon>Aerolutibacter</taxon>
    </lineage>
</organism>
<accession>A0A562M0X1</accession>
<dbReference type="PROSITE" id="PS51257">
    <property type="entry name" value="PROKAR_LIPOPROTEIN"/>
    <property type="match status" value="1"/>
</dbReference>
<dbReference type="Proteomes" id="UP000316471">
    <property type="component" value="Unassembled WGS sequence"/>
</dbReference>
<evidence type="ECO:0000313" key="1">
    <source>
        <dbReference type="EMBL" id="TWI13566.1"/>
    </source>
</evidence>
<dbReference type="AlphaFoldDB" id="A0A562M0X1"/>
<gene>
    <name evidence="1" type="ORF">IP93_00728</name>
</gene>
<dbReference type="EMBL" id="VLKP01000002">
    <property type="protein sequence ID" value="TWI13566.1"/>
    <property type="molecule type" value="Genomic_DNA"/>
</dbReference>
<dbReference type="Pfam" id="PF13698">
    <property type="entry name" value="DUF4156"/>
    <property type="match status" value="1"/>
</dbReference>
<dbReference type="InterPro" id="IPR025294">
    <property type="entry name" value="DUF4156"/>
</dbReference>
<dbReference type="OrthoDB" id="6120981at2"/>
<name>A0A562M0X1_9GAMM</name>
<reference evidence="1 2" key="1">
    <citation type="journal article" date="2015" name="Stand. Genomic Sci.">
        <title>Genomic Encyclopedia of Bacterial and Archaeal Type Strains, Phase III: the genomes of soil and plant-associated and newly described type strains.</title>
        <authorList>
            <person name="Whitman W.B."/>
            <person name="Woyke T."/>
            <person name="Klenk H.P."/>
            <person name="Zhou Y."/>
            <person name="Lilburn T.G."/>
            <person name="Beck B.J."/>
            <person name="De Vos P."/>
            <person name="Vandamme P."/>
            <person name="Eisen J.A."/>
            <person name="Garrity G."/>
            <person name="Hugenholtz P."/>
            <person name="Kyrpides N.C."/>
        </authorList>
    </citation>
    <scope>NUCLEOTIDE SEQUENCE [LARGE SCALE GENOMIC DNA]</scope>
    <source>
        <strain evidence="1 2">CGMCC 1.10136</strain>
    </source>
</reference>